<feature type="repeat" description="TPR" evidence="9">
    <location>
        <begin position="8"/>
        <end position="41"/>
    </location>
</feature>
<dbReference type="InterPro" id="IPR019734">
    <property type="entry name" value="TPR_rpt"/>
</dbReference>
<dbReference type="HOGENOM" id="CLU_056455_1_0_1"/>
<dbReference type="Pfam" id="PF12895">
    <property type="entry name" value="ANAPC3"/>
    <property type="match status" value="1"/>
</dbReference>
<dbReference type="OrthoDB" id="629492at2759"/>
<dbReference type="InterPro" id="IPR003613">
    <property type="entry name" value="Ubox_domain"/>
</dbReference>
<dbReference type="PROSITE" id="PS51698">
    <property type="entry name" value="U_BOX"/>
    <property type="match status" value="1"/>
</dbReference>
<dbReference type="Pfam" id="PF04564">
    <property type="entry name" value="U-box"/>
    <property type="match status" value="1"/>
</dbReference>
<dbReference type="InParanoid" id="T1EEP7"/>
<keyword evidence="4" id="KW-0677">Repeat</keyword>
<dbReference type="Pfam" id="PF18391">
    <property type="entry name" value="CHIP_TPR_N"/>
    <property type="match status" value="1"/>
</dbReference>
<dbReference type="EMBL" id="AMQM01002644">
    <property type="status" value="NOT_ANNOTATED_CDS"/>
    <property type="molecule type" value="Genomic_DNA"/>
</dbReference>
<evidence type="ECO:0000256" key="4">
    <source>
        <dbReference type="ARBA" id="ARBA00022737"/>
    </source>
</evidence>
<dbReference type="STRING" id="6412.T1EEP7"/>
<feature type="repeat" description="TPR" evidence="9">
    <location>
        <begin position="76"/>
        <end position="109"/>
    </location>
</feature>
<dbReference type="EnsemblMetazoa" id="HelroT108992">
    <property type="protein sequence ID" value="HelroP108992"/>
    <property type="gene ID" value="HelroG108992"/>
</dbReference>
<dbReference type="OMA" id="PSIPAYY"/>
<dbReference type="EC" id="2.3.2.27" evidence="2"/>
<evidence type="ECO:0000313" key="13">
    <source>
        <dbReference type="Proteomes" id="UP000015101"/>
    </source>
</evidence>
<comment type="catalytic activity">
    <reaction evidence="1">
        <text>S-ubiquitinyl-[E2 ubiquitin-conjugating enzyme]-L-cysteine + [acceptor protein]-L-lysine = [E2 ubiquitin-conjugating enzyme]-L-cysteine + N(6)-ubiquitinyl-[acceptor protein]-L-lysine.</text>
        <dbReference type="EC" id="2.3.2.27"/>
    </reaction>
</comment>
<sequence length="285" mass="33025">MTSSQKSADDLRELGNNCFMARNYAEAINFYTKAIIRKPDLATLYTNRAICYIRLKQWDQACQDCEKSAEMNPSHFKAYYLKGQALLELNFIDEAIASLHKAMELSKEQRANVGDSISKVMRQARKRRFLLAEDVRRKQEIELQTELTSLLVEEKLKQLQLANIQHEMDGKNSVISDLTDSIEDAYANRIALLNNLFEEVDDRRKKRDVPDVFCSRINFCIMKDPVITPSGITYERADIEEHFKKLGNFDPVSRKELTTDQLIPNLALKEVIDNFIEENPWADDY</sequence>
<evidence type="ECO:0000256" key="7">
    <source>
        <dbReference type="ARBA" id="ARBA00044534"/>
    </source>
</evidence>
<evidence type="ECO:0000313" key="11">
    <source>
        <dbReference type="EMBL" id="ESO10562.1"/>
    </source>
</evidence>
<reference evidence="13" key="1">
    <citation type="submission" date="2012-12" db="EMBL/GenBank/DDBJ databases">
        <authorList>
            <person name="Hellsten U."/>
            <person name="Grimwood J."/>
            <person name="Chapman J.A."/>
            <person name="Shapiro H."/>
            <person name="Aerts A."/>
            <person name="Otillar R.P."/>
            <person name="Terry A.Y."/>
            <person name="Boore J.L."/>
            <person name="Simakov O."/>
            <person name="Marletaz F."/>
            <person name="Cho S.-J."/>
            <person name="Edsinger-Gonzales E."/>
            <person name="Havlak P."/>
            <person name="Kuo D.-H."/>
            <person name="Larsson T."/>
            <person name="Lv J."/>
            <person name="Arendt D."/>
            <person name="Savage R."/>
            <person name="Osoegawa K."/>
            <person name="de Jong P."/>
            <person name="Lindberg D.R."/>
            <person name="Seaver E.C."/>
            <person name="Weisblat D.A."/>
            <person name="Putnam N.H."/>
            <person name="Grigoriev I.V."/>
            <person name="Rokhsar D.S."/>
        </authorList>
    </citation>
    <scope>NUCLEOTIDE SEQUENCE</scope>
</reference>
<evidence type="ECO:0000256" key="3">
    <source>
        <dbReference type="ARBA" id="ARBA00022679"/>
    </source>
</evidence>
<keyword evidence="6 9" id="KW-0802">TPR repeat</keyword>
<proteinExistence type="predicted"/>
<dbReference type="GO" id="GO:0061630">
    <property type="term" value="F:ubiquitin protein ligase activity"/>
    <property type="evidence" value="ECO:0000318"/>
    <property type="project" value="GO_Central"/>
</dbReference>
<reference evidence="12" key="3">
    <citation type="submission" date="2015-06" db="UniProtKB">
        <authorList>
            <consortium name="EnsemblMetazoa"/>
        </authorList>
    </citation>
    <scope>IDENTIFICATION</scope>
</reference>
<dbReference type="SMART" id="SM00504">
    <property type="entry name" value="Ubox"/>
    <property type="match status" value="1"/>
</dbReference>
<dbReference type="PANTHER" id="PTHR46803:SF2">
    <property type="entry name" value="E3 UBIQUITIN-PROTEIN LIGASE CHIP"/>
    <property type="match status" value="1"/>
</dbReference>
<dbReference type="SUPFAM" id="SSF57850">
    <property type="entry name" value="RING/U-box"/>
    <property type="match status" value="1"/>
</dbReference>
<dbReference type="InterPro" id="IPR013083">
    <property type="entry name" value="Znf_RING/FYVE/PHD"/>
</dbReference>
<dbReference type="GeneID" id="20195049"/>
<dbReference type="GO" id="GO:0005737">
    <property type="term" value="C:cytoplasm"/>
    <property type="evidence" value="ECO:0000318"/>
    <property type="project" value="GO_Central"/>
</dbReference>
<organism evidence="12 13">
    <name type="scientific">Helobdella robusta</name>
    <name type="common">Californian leech</name>
    <dbReference type="NCBI Taxonomy" id="6412"/>
    <lineage>
        <taxon>Eukaryota</taxon>
        <taxon>Metazoa</taxon>
        <taxon>Spiralia</taxon>
        <taxon>Lophotrochozoa</taxon>
        <taxon>Annelida</taxon>
        <taxon>Clitellata</taxon>
        <taxon>Hirudinea</taxon>
        <taxon>Rhynchobdellida</taxon>
        <taxon>Glossiphoniidae</taxon>
        <taxon>Helobdella</taxon>
    </lineage>
</organism>
<keyword evidence="13" id="KW-1185">Reference proteome</keyword>
<evidence type="ECO:0000313" key="12">
    <source>
        <dbReference type="EnsemblMetazoa" id="HelroP108992"/>
    </source>
</evidence>
<dbReference type="Proteomes" id="UP000015101">
    <property type="component" value="Unassembled WGS sequence"/>
</dbReference>
<evidence type="ECO:0000256" key="9">
    <source>
        <dbReference type="PROSITE-ProRule" id="PRU00339"/>
    </source>
</evidence>
<gene>
    <name evidence="12" type="primary">20195049</name>
    <name evidence="11" type="ORF">HELRODRAFT_108992</name>
</gene>
<dbReference type="GO" id="GO:0043161">
    <property type="term" value="P:proteasome-mediated ubiquitin-dependent protein catabolic process"/>
    <property type="evidence" value="ECO:0000318"/>
    <property type="project" value="GO_Central"/>
</dbReference>
<dbReference type="InterPro" id="IPR011990">
    <property type="entry name" value="TPR-like_helical_dom_sf"/>
</dbReference>
<dbReference type="Gene3D" id="1.25.40.10">
    <property type="entry name" value="Tetratricopeptide repeat domain"/>
    <property type="match status" value="1"/>
</dbReference>
<dbReference type="GO" id="GO:0006515">
    <property type="term" value="P:protein quality control for misfolded or incompletely synthesized proteins"/>
    <property type="evidence" value="ECO:0000318"/>
    <property type="project" value="GO_Central"/>
</dbReference>
<protein>
    <recommendedName>
        <fullName evidence="7">E3 ubiquitin-protein ligase CHIP</fullName>
        <ecNumber evidence="2">2.3.2.27</ecNumber>
    </recommendedName>
    <alternativeName>
        <fullName evidence="8">RING-type E3 ubiquitin transferase CHIP</fullName>
    </alternativeName>
</protein>
<dbReference type="CTD" id="20195049"/>
<feature type="domain" description="U-box" evidence="10">
    <location>
        <begin position="208"/>
        <end position="282"/>
    </location>
</feature>
<keyword evidence="3" id="KW-0808">Transferase</keyword>
<dbReference type="GO" id="GO:0051087">
    <property type="term" value="F:protein-folding chaperone binding"/>
    <property type="evidence" value="ECO:0000318"/>
    <property type="project" value="GO_Central"/>
</dbReference>
<dbReference type="GO" id="GO:0000209">
    <property type="term" value="P:protein polyubiquitination"/>
    <property type="evidence" value="ECO:0000318"/>
    <property type="project" value="GO_Central"/>
</dbReference>
<dbReference type="eggNOG" id="KOG4642">
    <property type="taxonomic scope" value="Eukaryota"/>
</dbReference>
<accession>T1EEP7</accession>
<dbReference type="Gene3D" id="6.10.140.2020">
    <property type="match status" value="1"/>
</dbReference>
<dbReference type="KEGG" id="hro:HELRODRAFT_108992"/>
<dbReference type="CDD" id="cd16654">
    <property type="entry name" value="RING-Ubox_CHIP"/>
    <property type="match status" value="1"/>
</dbReference>
<evidence type="ECO:0000256" key="1">
    <source>
        <dbReference type="ARBA" id="ARBA00000900"/>
    </source>
</evidence>
<keyword evidence="5" id="KW-0833">Ubl conjugation pathway</keyword>
<dbReference type="AlphaFoldDB" id="T1EEP7"/>
<dbReference type="InterPro" id="IPR041312">
    <property type="entry name" value="CHIP_TPR_N"/>
</dbReference>
<dbReference type="FunCoup" id="T1EEP7">
    <property type="interactions" value="1281"/>
</dbReference>
<dbReference type="Gene3D" id="3.30.40.10">
    <property type="entry name" value="Zinc/RING finger domain, C3HC4 (zinc finger)"/>
    <property type="match status" value="1"/>
</dbReference>
<evidence type="ECO:0000259" key="10">
    <source>
        <dbReference type="PROSITE" id="PS51698"/>
    </source>
</evidence>
<dbReference type="SMART" id="SM00028">
    <property type="entry name" value="TPR"/>
    <property type="match status" value="3"/>
</dbReference>
<reference evidence="11 13" key="2">
    <citation type="journal article" date="2013" name="Nature">
        <title>Insights into bilaterian evolution from three spiralian genomes.</title>
        <authorList>
            <person name="Simakov O."/>
            <person name="Marletaz F."/>
            <person name="Cho S.J."/>
            <person name="Edsinger-Gonzales E."/>
            <person name="Havlak P."/>
            <person name="Hellsten U."/>
            <person name="Kuo D.H."/>
            <person name="Larsson T."/>
            <person name="Lv J."/>
            <person name="Arendt D."/>
            <person name="Savage R."/>
            <person name="Osoegawa K."/>
            <person name="de Jong P."/>
            <person name="Grimwood J."/>
            <person name="Chapman J.A."/>
            <person name="Shapiro H."/>
            <person name="Aerts A."/>
            <person name="Otillar R.P."/>
            <person name="Terry A.Y."/>
            <person name="Boore J.L."/>
            <person name="Grigoriev I.V."/>
            <person name="Lindberg D.R."/>
            <person name="Seaver E.C."/>
            <person name="Weisblat D.A."/>
            <person name="Putnam N.H."/>
            <person name="Rokhsar D.S."/>
        </authorList>
    </citation>
    <scope>NUCLEOTIDE SEQUENCE</scope>
</reference>
<dbReference type="InterPro" id="IPR045202">
    <property type="entry name" value="CHIP_RING-Ubox"/>
</dbReference>
<evidence type="ECO:0000256" key="5">
    <source>
        <dbReference type="ARBA" id="ARBA00022786"/>
    </source>
</evidence>
<evidence type="ECO:0000256" key="2">
    <source>
        <dbReference type="ARBA" id="ARBA00012483"/>
    </source>
</evidence>
<dbReference type="SUPFAM" id="SSF48452">
    <property type="entry name" value="TPR-like"/>
    <property type="match status" value="1"/>
</dbReference>
<dbReference type="GO" id="GO:0071218">
    <property type="term" value="P:cellular response to misfolded protein"/>
    <property type="evidence" value="ECO:0000318"/>
    <property type="project" value="GO_Central"/>
</dbReference>
<evidence type="ECO:0000256" key="8">
    <source>
        <dbReference type="ARBA" id="ARBA00044543"/>
    </source>
</evidence>
<evidence type="ECO:0000256" key="6">
    <source>
        <dbReference type="ARBA" id="ARBA00022803"/>
    </source>
</evidence>
<dbReference type="RefSeq" id="XP_009010831.1">
    <property type="nucleotide sequence ID" value="XM_009012583.1"/>
</dbReference>
<dbReference type="PROSITE" id="PS50005">
    <property type="entry name" value="TPR"/>
    <property type="match status" value="3"/>
</dbReference>
<dbReference type="EMBL" id="KB095858">
    <property type="protein sequence ID" value="ESO10562.1"/>
    <property type="molecule type" value="Genomic_DNA"/>
</dbReference>
<dbReference type="GO" id="GO:0030018">
    <property type="term" value="C:Z disc"/>
    <property type="evidence" value="ECO:0000318"/>
    <property type="project" value="GO_Central"/>
</dbReference>
<name>T1EEP7_HELRO</name>
<feature type="repeat" description="TPR" evidence="9">
    <location>
        <begin position="42"/>
        <end position="75"/>
    </location>
</feature>
<dbReference type="PANTHER" id="PTHR46803">
    <property type="entry name" value="E3 UBIQUITIN-PROTEIN LIGASE CHIP"/>
    <property type="match status" value="1"/>
</dbReference>
<dbReference type="GO" id="GO:0045862">
    <property type="term" value="P:positive regulation of proteolysis"/>
    <property type="evidence" value="ECO:0000318"/>
    <property type="project" value="GO_Central"/>
</dbReference>
<dbReference type="FunFam" id="3.30.40.10:FF:000124">
    <property type="entry name" value="STIP1 homology and U box-containing protein 1"/>
    <property type="match status" value="1"/>
</dbReference>